<name>A0A2X0KA01_9ACTN</name>
<comment type="caution">
    <text evidence="6">The sequence shown here is derived from an EMBL/GenBank/DDBJ whole genome shotgun (WGS) entry which is preliminary data.</text>
</comment>
<gene>
    <name evidence="6" type="ORF">DN069_17570</name>
</gene>
<dbReference type="Pfam" id="PF00496">
    <property type="entry name" value="SBP_bac_5"/>
    <property type="match status" value="1"/>
</dbReference>
<evidence type="ECO:0000313" key="7">
    <source>
        <dbReference type="Proteomes" id="UP000248889"/>
    </source>
</evidence>
<organism evidence="6 7">
    <name type="scientific">Streptacidiphilus pinicola</name>
    <dbReference type="NCBI Taxonomy" id="2219663"/>
    <lineage>
        <taxon>Bacteria</taxon>
        <taxon>Bacillati</taxon>
        <taxon>Actinomycetota</taxon>
        <taxon>Actinomycetes</taxon>
        <taxon>Kitasatosporales</taxon>
        <taxon>Streptomycetaceae</taxon>
        <taxon>Streptacidiphilus</taxon>
    </lineage>
</organism>
<keyword evidence="2" id="KW-0813">Transport</keyword>
<reference evidence="6 7" key="1">
    <citation type="submission" date="2018-06" db="EMBL/GenBank/DDBJ databases">
        <title>Streptacidiphilus pinicola sp. nov., isolated from pine grove soil.</title>
        <authorList>
            <person name="Roh S.G."/>
            <person name="Park S."/>
            <person name="Kim M.-K."/>
            <person name="Yun B.-R."/>
            <person name="Park J."/>
            <person name="Kim M.J."/>
            <person name="Kim Y.S."/>
            <person name="Kim S.B."/>
        </authorList>
    </citation>
    <scope>NUCLEOTIDE SEQUENCE [LARGE SCALE GENOMIC DNA]</scope>
    <source>
        <strain evidence="6 7">MMS16-CNU450</strain>
    </source>
</reference>
<evidence type="ECO:0000259" key="5">
    <source>
        <dbReference type="Pfam" id="PF00496"/>
    </source>
</evidence>
<dbReference type="Proteomes" id="UP000248889">
    <property type="component" value="Unassembled WGS sequence"/>
</dbReference>
<dbReference type="InterPro" id="IPR039424">
    <property type="entry name" value="SBP_5"/>
</dbReference>
<accession>A0A2X0KA01</accession>
<dbReference type="AlphaFoldDB" id="A0A2X0KA01"/>
<dbReference type="InterPro" id="IPR000914">
    <property type="entry name" value="SBP_5_dom"/>
</dbReference>
<evidence type="ECO:0000256" key="1">
    <source>
        <dbReference type="ARBA" id="ARBA00005695"/>
    </source>
</evidence>
<protein>
    <recommendedName>
        <fullName evidence="5">Solute-binding protein family 5 domain-containing protein</fullName>
    </recommendedName>
</protein>
<feature type="region of interest" description="Disordered" evidence="4">
    <location>
        <begin position="1"/>
        <end position="90"/>
    </location>
</feature>
<dbReference type="Gene3D" id="3.90.76.10">
    <property type="entry name" value="Dipeptide-binding Protein, Domain 1"/>
    <property type="match status" value="1"/>
</dbReference>
<evidence type="ECO:0000256" key="3">
    <source>
        <dbReference type="ARBA" id="ARBA00022729"/>
    </source>
</evidence>
<dbReference type="Gene3D" id="3.40.190.10">
    <property type="entry name" value="Periplasmic binding protein-like II"/>
    <property type="match status" value="1"/>
</dbReference>
<evidence type="ECO:0000313" key="6">
    <source>
        <dbReference type="EMBL" id="RAG84299.1"/>
    </source>
</evidence>
<proteinExistence type="inferred from homology"/>
<comment type="similarity">
    <text evidence="1">Belongs to the bacterial solute-binding protein 5 family.</text>
</comment>
<evidence type="ECO:0000256" key="2">
    <source>
        <dbReference type="ARBA" id="ARBA00022448"/>
    </source>
</evidence>
<dbReference type="EMBL" id="QKYN01000067">
    <property type="protein sequence ID" value="RAG84299.1"/>
    <property type="molecule type" value="Genomic_DNA"/>
</dbReference>
<dbReference type="PANTHER" id="PTHR30290">
    <property type="entry name" value="PERIPLASMIC BINDING COMPONENT OF ABC TRANSPORTER"/>
    <property type="match status" value="1"/>
</dbReference>
<feature type="compositionally biased region" description="Basic residues" evidence="4">
    <location>
        <begin position="64"/>
        <end position="75"/>
    </location>
</feature>
<dbReference type="Gene3D" id="3.10.105.10">
    <property type="entry name" value="Dipeptide-binding Protein, Domain 3"/>
    <property type="match status" value="1"/>
</dbReference>
<dbReference type="GO" id="GO:0015833">
    <property type="term" value="P:peptide transport"/>
    <property type="evidence" value="ECO:0007669"/>
    <property type="project" value="TreeGrafter"/>
</dbReference>
<keyword evidence="7" id="KW-1185">Reference proteome</keyword>
<feature type="domain" description="Solute-binding protein family 5" evidence="5">
    <location>
        <begin position="208"/>
        <end position="571"/>
    </location>
</feature>
<dbReference type="PANTHER" id="PTHR30290:SF9">
    <property type="entry name" value="OLIGOPEPTIDE-BINDING PROTEIN APPA"/>
    <property type="match status" value="1"/>
</dbReference>
<keyword evidence="3" id="KW-0732">Signal</keyword>
<sequence>MSRPAGCSTLSTHPPRPPNRMCRRRGTCPRPSATRTRRIRREPPLRRPAPTTQGSPECPGRAPTRPKRRPLRHTANRPARTGRIAAAPPHHRSLTWTWSFTTGRRAPVGPKERTTMRRSTTFTSIAVLAALGMSLTACSSSSSPKSSGSGGGSVAAETLYLEDNTGATAFTEDFNPFDGNSFGRTQNTDSLIYEPLLQYNTLNPTQAPTPWLADKIDWSSDGKTATIHLHAGVKWSDGSPLTSEDVAFTYQLVTDNAAANTQGVPKAASIATPDTSTVVLTFASPEMASAQAIGNQLIVQKKQWSAVSGPATAVIKASQAIGTGPYVVDAFAAQKVSYKANPAYWGGKPKVPEVAVANYASNDAATTALAQGQLDLAGNDINNVLTSFVAKDTQHNHLFQTDAPYFPAGNTVALLLNTKSPTAPALADVAVRKAVSAGIDRASMASQCETNYELPASSSGGLTLPLDQSSLNPATAKDLKPGSDASAVQSLLSADGYAKVGGKWTKGGKTISFTIIDPNSFTDYWCDAKAMQQTLNGLGFDVKVNGDMDYNGWNTAITTGKYDVALHWGQGTTAFQRLQFILDSTLTSPVGQPSAGDFSRYQSSAADAAVKQYQNATTPADQQTALNALQQELSTNVPAVPVLYGASWYEFSTANFTGWPTKDNAYVNPTPQDQSYEYMILHLTPVK</sequence>
<dbReference type="SUPFAM" id="SSF53850">
    <property type="entry name" value="Periplasmic binding protein-like II"/>
    <property type="match status" value="1"/>
</dbReference>
<dbReference type="CDD" id="cd08509">
    <property type="entry name" value="PBP2_TmCBP_oligosaccharides_like"/>
    <property type="match status" value="1"/>
</dbReference>
<dbReference type="GO" id="GO:1904680">
    <property type="term" value="F:peptide transmembrane transporter activity"/>
    <property type="evidence" value="ECO:0007669"/>
    <property type="project" value="TreeGrafter"/>
</dbReference>
<evidence type="ECO:0000256" key="4">
    <source>
        <dbReference type="SAM" id="MobiDB-lite"/>
    </source>
</evidence>
<dbReference type="OrthoDB" id="9764591at2"/>